<feature type="region of interest" description="Disordered" evidence="1">
    <location>
        <begin position="111"/>
        <end position="138"/>
    </location>
</feature>
<evidence type="ECO:0000313" key="3">
    <source>
        <dbReference type="Proteomes" id="UP000717696"/>
    </source>
</evidence>
<sequence length="306" mass="32355">MSFNDTQPSTGCPPSSSSHTPPNASPNRHRRVSIALSPSLHQASPGEKGDGDGEKNVPQSSNAPAGRTNTNQASSGSIPGRENFCNDLPVKLFLSSWGRGRMRLRMLPHSCSRRRTVSPHRDGPRPTGVPQSSRRTAKATRNKLILLWRVSVSTPISVSIFISMAPMFSDHDNDGAGSMPCQGLRLATGVRGRRENGAKATFVSALRQRFGSPCDGQEGPDGVNEGISNNTNRSFANSTASPDSRTNMAAGAPPFGDGRSLISEGTHARHTDAHATERTASSNGPRLTALILALCVLCGQVLAVGN</sequence>
<feature type="compositionally biased region" description="Polar residues" evidence="1">
    <location>
        <begin position="226"/>
        <end position="247"/>
    </location>
</feature>
<feature type="region of interest" description="Disordered" evidence="1">
    <location>
        <begin position="210"/>
        <end position="282"/>
    </location>
</feature>
<keyword evidence="3" id="KW-1185">Reference proteome</keyword>
<evidence type="ECO:0000313" key="2">
    <source>
        <dbReference type="EMBL" id="KAH7134840.1"/>
    </source>
</evidence>
<name>A0A9P9IXR7_9HYPO</name>
<proteinExistence type="predicted"/>
<organism evidence="2 3">
    <name type="scientific">Dactylonectria estremocensis</name>
    <dbReference type="NCBI Taxonomy" id="1079267"/>
    <lineage>
        <taxon>Eukaryota</taxon>
        <taxon>Fungi</taxon>
        <taxon>Dikarya</taxon>
        <taxon>Ascomycota</taxon>
        <taxon>Pezizomycotina</taxon>
        <taxon>Sordariomycetes</taxon>
        <taxon>Hypocreomycetidae</taxon>
        <taxon>Hypocreales</taxon>
        <taxon>Nectriaceae</taxon>
        <taxon>Dactylonectria</taxon>
    </lineage>
</organism>
<reference evidence="2" key="1">
    <citation type="journal article" date="2021" name="Nat. Commun.">
        <title>Genetic determinants of endophytism in the Arabidopsis root mycobiome.</title>
        <authorList>
            <person name="Mesny F."/>
            <person name="Miyauchi S."/>
            <person name="Thiergart T."/>
            <person name="Pickel B."/>
            <person name="Atanasova L."/>
            <person name="Karlsson M."/>
            <person name="Huettel B."/>
            <person name="Barry K.W."/>
            <person name="Haridas S."/>
            <person name="Chen C."/>
            <person name="Bauer D."/>
            <person name="Andreopoulos W."/>
            <person name="Pangilinan J."/>
            <person name="LaButti K."/>
            <person name="Riley R."/>
            <person name="Lipzen A."/>
            <person name="Clum A."/>
            <person name="Drula E."/>
            <person name="Henrissat B."/>
            <person name="Kohler A."/>
            <person name="Grigoriev I.V."/>
            <person name="Martin F.M."/>
            <person name="Hacquard S."/>
        </authorList>
    </citation>
    <scope>NUCLEOTIDE SEQUENCE</scope>
    <source>
        <strain evidence="2">MPI-CAGE-AT-0021</strain>
    </source>
</reference>
<dbReference type="AlphaFoldDB" id="A0A9P9IXR7"/>
<gene>
    <name evidence="2" type="ORF">B0J13DRAFT_610165</name>
</gene>
<feature type="compositionally biased region" description="Basic and acidic residues" evidence="1">
    <location>
        <begin position="266"/>
        <end position="277"/>
    </location>
</feature>
<comment type="caution">
    <text evidence="2">The sequence shown here is derived from an EMBL/GenBank/DDBJ whole genome shotgun (WGS) entry which is preliminary data.</text>
</comment>
<feature type="compositionally biased region" description="Polar residues" evidence="1">
    <location>
        <begin position="57"/>
        <end position="77"/>
    </location>
</feature>
<protein>
    <submittedName>
        <fullName evidence="2">Uncharacterized protein</fullName>
    </submittedName>
</protein>
<accession>A0A9P9IXR7</accession>
<feature type="region of interest" description="Disordered" evidence="1">
    <location>
        <begin position="1"/>
        <end position="81"/>
    </location>
</feature>
<dbReference type="Proteomes" id="UP000717696">
    <property type="component" value="Unassembled WGS sequence"/>
</dbReference>
<dbReference type="OrthoDB" id="10671689at2759"/>
<evidence type="ECO:0000256" key="1">
    <source>
        <dbReference type="SAM" id="MobiDB-lite"/>
    </source>
</evidence>
<dbReference type="EMBL" id="JAGMUU010000017">
    <property type="protein sequence ID" value="KAH7134840.1"/>
    <property type="molecule type" value="Genomic_DNA"/>
</dbReference>
<feature type="compositionally biased region" description="Polar residues" evidence="1">
    <location>
        <begin position="1"/>
        <end position="26"/>
    </location>
</feature>